<feature type="transmembrane region" description="Helical" evidence="1">
    <location>
        <begin position="54"/>
        <end position="75"/>
    </location>
</feature>
<keyword evidence="1" id="KW-0472">Membrane</keyword>
<organism evidence="2">
    <name type="scientific">Caldilinea aerophila</name>
    <dbReference type="NCBI Taxonomy" id="133453"/>
    <lineage>
        <taxon>Bacteria</taxon>
        <taxon>Bacillati</taxon>
        <taxon>Chloroflexota</taxon>
        <taxon>Caldilineae</taxon>
        <taxon>Caldilineales</taxon>
        <taxon>Caldilineaceae</taxon>
        <taxon>Caldilinea</taxon>
    </lineage>
</organism>
<evidence type="ECO:0000256" key="1">
    <source>
        <dbReference type="SAM" id="Phobius"/>
    </source>
</evidence>
<sequence>MYVMRRRCNGASQNKSSVMYPVNLSQLLRRRSTMITYYYLILKSYLEREEGQDLIEYALIAGLLALAAVAALMALGGSIQNMWEALANAVESAIQ</sequence>
<accession>A0A7C1FRG8</accession>
<reference evidence="2" key="1">
    <citation type="journal article" date="2020" name="mSystems">
        <title>Genome- and Community-Level Interaction Insights into Carbon Utilization and Element Cycling Functions of Hydrothermarchaeota in Hydrothermal Sediment.</title>
        <authorList>
            <person name="Zhou Z."/>
            <person name="Liu Y."/>
            <person name="Xu W."/>
            <person name="Pan J."/>
            <person name="Luo Z.H."/>
            <person name="Li M."/>
        </authorList>
    </citation>
    <scope>NUCLEOTIDE SEQUENCE [LARGE SCALE GENOMIC DNA]</scope>
    <source>
        <strain evidence="2">SpSt-289</strain>
    </source>
</reference>
<keyword evidence="1" id="KW-0812">Transmembrane</keyword>
<dbReference type="AlphaFoldDB" id="A0A7C1FRG8"/>
<keyword evidence="1" id="KW-1133">Transmembrane helix</keyword>
<evidence type="ECO:0000313" key="2">
    <source>
        <dbReference type="EMBL" id="HDX30715.1"/>
    </source>
</evidence>
<name>A0A7C1FRG8_9CHLR</name>
<protein>
    <submittedName>
        <fullName evidence="2">Flp family type IVb pilin</fullName>
    </submittedName>
</protein>
<proteinExistence type="predicted"/>
<gene>
    <name evidence="2" type="ORF">ENQ20_04390</name>
</gene>
<dbReference type="EMBL" id="DSMG01000049">
    <property type="protein sequence ID" value="HDX30715.1"/>
    <property type="molecule type" value="Genomic_DNA"/>
</dbReference>
<comment type="caution">
    <text evidence="2">The sequence shown here is derived from an EMBL/GenBank/DDBJ whole genome shotgun (WGS) entry which is preliminary data.</text>
</comment>